<dbReference type="Proteomes" id="UP000318509">
    <property type="component" value="Unassembled WGS sequence"/>
</dbReference>
<dbReference type="PRINTS" id="PR00868">
    <property type="entry name" value="DNAPOLI"/>
</dbReference>
<gene>
    <name evidence="10" type="ORF">E6H00_04315</name>
</gene>
<name>A0A537K6E7_9BACT</name>
<dbReference type="InterPro" id="IPR019760">
    <property type="entry name" value="DNA-dir_DNA_pol_A_CS"/>
</dbReference>
<organism evidence="10 11">
    <name type="scientific">Candidatus Segetimicrobium genomatis</name>
    <dbReference type="NCBI Taxonomy" id="2569760"/>
    <lineage>
        <taxon>Bacteria</taxon>
        <taxon>Bacillati</taxon>
        <taxon>Candidatus Sysuimicrobiota</taxon>
        <taxon>Candidatus Sysuimicrobiia</taxon>
        <taxon>Candidatus Sysuimicrobiales</taxon>
        <taxon>Candidatus Segetimicrobiaceae</taxon>
        <taxon>Candidatus Segetimicrobium</taxon>
    </lineage>
</organism>
<sequence length="233" mass="26062">HVLLSADYDQIELRVLAHITGDPGLLDAFRRGEDIHTVTAAEVFGVAPDGVTPEMRRQAKVFNYGIAYGISDFGLASQLGIGRAEAQRFMDTYFARYPRVQDYTRTTVELARRQGYVTTLLNRRRYLPDILSRNRVIREAAERNAINAPIQGTAADIIKIAMLRIHRDLLPGPSGLEMILQIHDELLFELPEALVPDVAPRIREIMERAYQLAAPLAVSVACGPNWQDLVDVA</sequence>
<proteinExistence type="inferred from homology"/>
<keyword evidence="7" id="KW-0238">DNA-binding</keyword>
<dbReference type="GO" id="GO:0006261">
    <property type="term" value="P:DNA-templated DNA replication"/>
    <property type="evidence" value="ECO:0007669"/>
    <property type="project" value="InterPro"/>
</dbReference>
<dbReference type="GO" id="GO:0003887">
    <property type="term" value="F:DNA-directed DNA polymerase activity"/>
    <property type="evidence" value="ECO:0007669"/>
    <property type="project" value="UniProtKB-KW"/>
</dbReference>
<protein>
    <recommendedName>
        <fullName evidence="2">DNA-directed DNA polymerase</fullName>
        <ecNumber evidence="2">2.7.7.7</ecNumber>
    </recommendedName>
</protein>
<dbReference type="Gene3D" id="1.10.150.20">
    <property type="entry name" value="5' to 3' exonuclease, C-terminal subdomain"/>
    <property type="match status" value="1"/>
</dbReference>
<evidence type="ECO:0000256" key="6">
    <source>
        <dbReference type="ARBA" id="ARBA00022932"/>
    </source>
</evidence>
<feature type="domain" description="DNA-directed DNA polymerase family A palm" evidence="9">
    <location>
        <begin position="1"/>
        <end position="194"/>
    </location>
</feature>
<dbReference type="GO" id="GO:0006302">
    <property type="term" value="P:double-strand break repair"/>
    <property type="evidence" value="ECO:0007669"/>
    <property type="project" value="TreeGrafter"/>
</dbReference>
<keyword evidence="6" id="KW-0239">DNA-directed DNA polymerase</keyword>
<reference evidence="10 11" key="1">
    <citation type="journal article" date="2019" name="Nat. Microbiol.">
        <title>Mediterranean grassland soil C-N compound turnover is dependent on rainfall and depth, and is mediated by genomically divergent microorganisms.</title>
        <authorList>
            <person name="Diamond S."/>
            <person name="Andeer P.F."/>
            <person name="Li Z."/>
            <person name="Crits-Christoph A."/>
            <person name="Burstein D."/>
            <person name="Anantharaman K."/>
            <person name="Lane K.R."/>
            <person name="Thomas B.C."/>
            <person name="Pan C."/>
            <person name="Northen T.R."/>
            <person name="Banfield J.F."/>
        </authorList>
    </citation>
    <scope>NUCLEOTIDE SEQUENCE [LARGE SCALE GENOMIC DNA]</scope>
    <source>
        <strain evidence="10">NP_3</strain>
    </source>
</reference>
<dbReference type="AlphaFoldDB" id="A0A537K6E7"/>
<comment type="similarity">
    <text evidence="1">Belongs to the DNA polymerase type-A family.</text>
</comment>
<dbReference type="GO" id="GO:0003677">
    <property type="term" value="F:DNA binding"/>
    <property type="evidence" value="ECO:0007669"/>
    <property type="project" value="UniProtKB-KW"/>
</dbReference>
<evidence type="ECO:0000256" key="5">
    <source>
        <dbReference type="ARBA" id="ARBA00022705"/>
    </source>
</evidence>
<keyword evidence="3" id="KW-0808">Transferase</keyword>
<dbReference type="Gene3D" id="3.30.70.370">
    <property type="match status" value="1"/>
</dbReference>
<evidence type="ECO:0000256" key="8">
    <source>
        <dbReference type="ARBA" id="ARBA00049244"/>
    </source>
</evidence>
<evidence type="ECO:0000313" key="10">
    <source>
        <dbReference type="EMBL" id="TMI91341.1"/>
    </source>
</evidence>
<dbReference type="SMART" id="SM00482">
    <property type="entry name" value="POLAc"/>
    <property type="match status" value="1"/>
</dbReference>
<dbReference type="InterPro" id="IPR001098">
    <property type="entry name" value="DNA-dir_DNA_pol_A_palm_dom"/>
</dbReference>
<evidence type="ECO:0000256" key="4">
    <source>
        <dbReference type="ARBA" id="ARBA00022695"/>
    </source>
</evidence>
<evidence type="ECO:0000256" key="2">
    <source>
        <dbReference type="ARBA" id="ARBA00012417"/>
    </source>
</evidence>
<feature type="non-terminal residue" evidence="10">
    <location>
        <position position="1"/>
    </location>
</feature>
<comment type="caution">
    <text evidence="10">The sequence shown here is derived from an EMBL/GenBank/DDBJ whole genome shotgun (WGS) entry which is preliminary data.</text>
</comment>
<dbReference type="InterPro" id="IPR002298">
    <property type="entry name" value="DNA_polymerase_A"/>
</dbReference>
<dbReference type="Pfam" id="PF00476">
    <property type="entry name" value="DNA_pol_A"/>
    <property type="match status" value="1"/>
</dbReference>
<dbReference type="InterPro" id="IPR043502">
    <property type="entry name" value="DNA/RNA_pol_sf"/>
</dbReference>
<keyword evidence="4" id="KW-0548">Nucleotidyltransferase</keyword>
<evidence type="ECO:0000313" key="11">
    <source>
        <dbReference type="Proteomes" id="UP000318509"/>
    </source>
</evidence>
<dbReference type="EMBL" id="VBAK01000097">
    <property type="protein sequence ID" value="TMI91341.1"/>
    <property type="molecule type" value="Genomic_DNA"/>
</dbReference>
<dbReference type="PANTHER" id="PTHR10133">
    <property type="entry name" value="DNA POLYMERASE I"/>
    <property type="match status" value="1"/>
</dbReference>
<dbReference type="PANTHER" id="PTHR10133:SF27">
    <property type="entry name" value="DNA POLYMERASE NU"/>
    <property type="match status" value="1"/>
</dbReference>
<comment type="catalytic activity">
    <reaction evidence="8">
        <text>DNA(n) + a 2'-deoxyribonucleoside 5'-triphosphate = DNA(n+1) + diphosphate</text>
        <dbReference type="Rhea" id="RHEA:22508"/>
        <dbReference type="Rhea" id="RHEA-COMP:17339"/>
        <dbReference type="Rhea" id="RHEA-COMP:17340"/>
        <dbReference type="ChEBI" id="CHEBI:33019"/>
        <dbReference type="ChEBI" id="CHEBI:61560"/>
        <dbReference type="ChEBI" id="CHEBI:173112"/>
        <dbReference type="EC" id="2.7.7.7"/>
    </reaction>
</comment>
<evidence type="ECO:0000256" key="1">
    <source>
        <dbReference type="ARBA" id="ARBA00007705"/>
    </source>
</evidence>
<dbReference type="SUPFAM" id="SSF56672">
    <property type="entry name" value="DNA/RNA polymerases"/>
    <property type="match status" value="1"/>
</dbReference>
<evidence type="ECO:0000256" key="7">
    <source>
        <dbReference type="ARBA" id="ARBA00023125"/>
    </source>
</evidence>
<accession>A0A537K6E7</accession>
<evidence type="ECO:0000259" key="9">
    <source>
        <dbReference type="SMART" id="SM00482"/>
    </source>
</evidence>
<dbReference type="PROSITE" id="PS00447">
    <property type="entry name" value="DNA_POLYMERASE_A"/>
    <property type="match status" value="1"/>
</dbReference>
<keyword evidence="5" id="KW-0235">DNA replication</keyword>
<evidence type="ECO:0000256" key="3">
    <source>
        <dbReference type="ARBA" id="ARBA00022679"/>
    </source>
</evidence>
<dbReference type="FunFam" id="1.10.150.20:FF:000002">
    <property type="entry name" value="DNA polymerase I"/>
    <property type="match status" value="1"/>
</dbReference>
<dbReference type="EC" id="2.7.7.7" evidence="2"/>